<dbReference type="AlphaFoldDB" id="A0A951J069"/>
<accession>A0A951J069</accession>
<dbReference type="EMBL" id="RPHB01000013">
    <property type="protein sequence ID" value="MBW3470263.1"/>
    <property type="molecule type" value="Genomic_DNA"/>
</dbReference>
<dbReference type="PANTHER" id="PTHR38471:SF2">
    <property type="entry name" value="FOUR HELIX BUNDLE PROTEIN"/>
    <property type="match status" value="1"/>
</dbReference>
<dbReference type="CDD" id="cd16377">
    <property type="entry name" value="23S_rRNA_IVP_like"/>
    <property type="match status" value="1"/>
</dbReference>
<protein>
    <submittedName>
        <fullName evidence="1">Four helix bundle protein</fullName>
    </submittedName>
</protein>
<sequence>MGIQRFEDIIGWQKAQDLAVDIYRIFQHSKDFGFRDQICRAAVSVSNNIAEGFDRSSDSDFCRFLYIAIASCSEVKSMVYLAQRLGYTTDDQTHNLVKKSEEVAKILRGLIKSLNLKS</sequence>
<comment type="caution">
    <text evidence="1">The sequence shown here is derived from an EMBL/GenBank/DDBJ whole genome shotgun (WGS) entry which is preliminary data.</text>
</comment>
<proteinExistence type="predicted"/>
<dbReference type="RefSeq" id="WP_219293975.1">
    <property type="nucleotide sequence ID" value="NZ_RPHB01000013.1"/>
</dbReference>
<evidence type="ECO:0000313" key="1">
    <source>
        <dbReference type="EMBL" id="MBW3470263.1"/>
    </source>
</evidence>
<evidence type="ECO:0000313" key="2">
    <source>
        <dbReference type="Proteomes" id="UP000727490"/>
    </source>
</evidence>
<dbReference type="PANTHER" id="PTHR38471">
    <property type="entry name" value="FOUR HELIX BUNDLE PROTEIN"/>
    <property type="match status" value="1"/>
</dbReference>
<dbReference type="NCBIfam" id="TIGR02436">
    <property type="entry name" value="four helix bundle protein"/>
    <property type="match status" value="1"/>
</dbReference>
<gene>
    <name evidence="1" type="ORF">EGN73_20965</name>
</gene>
<name>A0A951J069_9BACT</name>
<reference evidence="1 2" key="1">
    <citation type="journal article" date="2020" name="Syst. Appl. Microbiol.">
        <title>Arthrospiribacter ruber gen. nov., sp. nov., a novel bacterium isolated from Arthrospira cultures.</title>
        <authorList>
            <person name="Waleron M."/>
            <person name="Misztak A."/>
            <person name="Waleron M.M."/>
            <person name="Furmaniak M."/>
            <person name="Mrozik A."/>
            <person name="Waleron K."/>
        </authorList>
    </citation>
    <scope>NUCLEOTIDE SEQUENCE [LARGE SCALE GENOMIC DNA]</scope>
    <source>
        <strain evidence="1 2">DPMB0001</strain>
    </source>
</reference>
<organism evidence="1 2">
    <name type="scientific">Arthrospiribacter ruber</name>
    <dbReference type="NCBI Taxonomy" id="2487934"/>
    <lineage>
        <taxon>Bacteria</taxon>
        <taxon>Pseudomonadati</taxon>
        <taxon>Bacteroidota</taxon>
        <taxon>Cytophagia</taxon>
        <taxon>Cytophagales</taxon>
        <taxon>Cyclobacteriaceae</taxon>
        <taxon>Arthrospiribacter</taxon>
    </lineage>
</organism>
<dbReference type="InterPro" id="IPR012657">
    <property type="entry name" value="23S_rRNA-intervening_sequence"/>
</dbReference>
<dbReference type="Pfam" id="PF05635">
    <property type="entry name" value="23S_rRNA_IVP"/>
    <property type="match status" value="1"/>
</dbReference>
<keyword evidence="2" id="KW-1185">Reference proteome</keyword>
<dbReference type="Proteomes" id="UP000727490">
    <property type="component" value="Unassembled WGS sequence"/>
</dbReference>